<evidence type="ECO:0000313" key="2">
    <source>
        <dbReference type="EMBL" id="KAE9340256.1"/>
    </source>
</evidence>
<dbReference type="Proteomes" id="UP000434957">
    <property type="component" value="Unassembled WGS sequence"/>
</dbReference>
<keyword evidence="3" id="KW-1185">Reference proteome</keyword>
<organism evidence="2 3">
    <name type="scientific">Phytophthora rubi</name>
    <dbReference type="NCBI Taxonomy" id="129364"/>
    <lineage>
        <taxon>Eukaryota</taxon>
        <taxon>Sar</taxon>
        <taxon>Stramenopiles</taxon>
        <taxon>Oomycota</taxon>
        <taxon>Peronosporomycetes</taxon>
        <taxon>Peronosporales</taxon>
        <taxon>Peronosporaceae</taxon>
        <taxon>Phytophthora</taxon>
    </lineage>
</organism>
<evidence type="ECO:0000256" key="1">
    <source>
        <dbReference type="SAM" id="SignalP"/>
    </source>
</evidence>
<keyword evidence="1" id="KW-0732">Signal</keyword>
<reference evidence="2 3" key="1">
    <citation type="submission" date="2018-08" db="EMBL/GenBank/DDBJ databases">
        <title>Genomic investigation of the strawberry pathogen Phytophthora fragariae indicates pathogenicity is determined by transcriptional variation in three key races.</title>
        <authorList>
            <person name="Adams T.M."/>
            <person name="Armitage A.D."/>
            <person name="Sobczyk M.K."/>
            <person name="Bates H.J."/>
            <person name="Dunwell J.M."/>
            <person name="Nellist C.F."/>
            <person name="Harrison R.J."/>
        </authorList>
    </citation>
    <scope>NUCLEOTIDE SEQUENCE [LARGE SCALE GENOMIC DNA]</scope>
    <source>
        <strain evidence="2 3">SCRP333</strain>
    </source>
</reference>
<protein>
    <submittedName>
        <fullName evidence="2">Uncharacterized protein</fullName>
    </submittedName>
</protein>
<dbReference type="EMBL" id="QXFT01000583">
    <property type="protein sequence ID" value="KAE9340256.1"/>
    <property type="molecule type" value="Genomic_DNA"/>
</dbReference>
<evidence type="ECO:0000313" key="3">
    <source>
        <dbReference type="Proteomes" id="UP000434957"/>
    </source>
</evidence>
<comment type="caution">
    <text evidence="2">The sequence shown here is derived from an EMBL/GenBank/DDBJ whole genome shotgun (WGS) entry which is preliminary data.</text>
</comment>
<proteinExistence type="predicted"/>
<dbReference type="AlphaFoldDB" id="A0A6A4FD41"/>
<name>A0A6A4FD41_9STRA</name>
<feature type="chain" id="PRO_5025535786" evidence="1">
    <location>
        <begin position="19"/>
        <end position="54"/>
    </location>
</feature>
<sequence length="54" mass="5742">MYPCRCLALVLLVTGDYGAELARSLSLSVAGSSRRIQSRTRVFGTQSNSPIAPA</sequence>
<gene>
    <name evidence="2" type="ORF">PR003_g10585</name>
</gene>
<accession>A0A6A4FD41</accession>
<feature type="signal peptide" evidence="1">
    <location>
        <begin position="1"/>
        <end position="18"/>
    </location>
</feature>